<feature type="signal peptide" evidence="1">
    <location>
        <begin position="1"/>
        <end position="23"/>
    </location>
</feature>
<evidence type="ECO:0000313" key="2">
    <source>
        <dbReference type="EMBL" id="MFD2675128.1"/>
    </source>
</evidence>
<evidence type="ECO:0000256" key="1">
    <source>
        <dbReference type="SAM" id="SignalP"/>
    </source>
</evidence>
<keyword evidence="1" id="KW-0732">Signal</keyword>
<protein>
    <recommendedName>
        <fullName evidence="4">Lipoprotein</fullName>
    </recommendedName>
</protein>
<organism evidence="2 3">
    <name type="scientific">Gulosibacter bifidus</name>
    <dbReference type="NCBI Taxonomy" id="272239"/>
    <lineage>
        <taxon>Bacteria</taxon>
        <taxon>Bacillati</taxon>
        <taxon>Actinomycetota</taxon>
        <taxon>Actinomycetes</taxon>
        <taxon>Micrococcales</taxon>
        <taxon>Microbacteriaceae</taxon>
        <taxon>Gulosibacter</taxon>
    </lineage>
</organism>
<comment type="caution">
    <text evidence="2">The sequence shown here is derived from an EMBL/GenBank/DDBJ whole genome shotgun (WGS) entry which is preliminary data.</text>
</comment>
<evidence type="ECO:0000313" key="3">
    <source>
        <dbReference type="Proteomes" id="UP001597453"/>
    </source>
</evidence>
<sequence length="139" mass="14654">MKTLRKLAVIPALAATLTLAACAGGGRPSASDLQDAMKSGLEKQGMTTMLSEDLVNKMTDCMATKLHESDISDESLSKMVEAAKNGEDQVEYKDEAEKKKTEDIITDVSKQCGDDLQDQIMEEMGGGAGGAGEIAPPSN</sequence>
<dbReference type="Proteomes" id="UP001597453">
    <property type="component" value="Unassembled WGS sequence"/>
</dbReference>
<feature type="chain" id="PRO_5047266703" description="Lipoprotein" evidence="1">
    <location>
        <begin position="24"/>
        <end position="139"/>
    </location>
</feature>
<dbReference type="PROSITE" id="PS51257">
    <property type="entry name" value="PROKAR_LIPOPROTEIN"/>
    <property type="match status" value="1"/>
</dbReference>
<gene>
    <name evidence="2" type="ORF">ACFSUQ_07465</name>
</gene>
<reference evidence="3" key="1">
    <citation type="journal article" date="2019" name="Int. J. Syst. Evol. Microbiol.">
        <title>The Global Catalogue of Microorganisms (GCM) 10K type strain sequencing project: providing services to taxonomists for standard genome sequencing and annotation.</title>
        <authorList>
            <consortium name="The Broad Institute Genomics Platform"/>
            <consortium name="The Broad Institute Genome Sequencing Center for Infectious Disease"/>
            <person name="Wu L."/>
            <person name="Ma J."/>
        </authorList>
    </citation>
    <scope>NUCLEOTIDE SEQUENCE [LARGE SCALE GENOMIC DNA]</scope>
    <source>
        <strain evidence="3">TISTR 1511</strain>
    </source>
</reference>
<proteinExistence type="predicted"/>
<dbReference type="EMBL" id="JBHUNF010000004">
    <property type="protein sequence ID" value="MFD2675128.1"/>
    <property type="molecule type" value="Genomic_DNA"/>
</dbReference>
<evidence type="ECO:0008006" key="4">
    <source>
        <dbReference type="Google" id="ProtNLM"/>
    </source>
</evidence>
<accession>A0ABW5RJN8</accession>
<dbReference type="RefSeq" id="WP_066057441.1">
    <property type="nucleotide sequence ID" value="NZ_JBHUNF010000004.1"/>
</dbReference>
<name>A0ABW5RJN8_9MICO</name>
<keyword evidence="3" id="KW-1185">Reference proteome</keyword>